<feature type="region of interest" description="Disordered" evidence="1">
    <location>
        <begin position="19"/>
        <end position="75"/>
    </location>
</feature>
<evidence type="ECO:0000256" key="1">
    <source>
        <dbReference type="SAM" id="MobiDB-lite"/>
    </source>
</evidence>
<organism evidence="2 3">
    <name type="scientific">Sparassis crispa</name>
    <dbReference type="NCBI Taxonomy" id="139825"/>
    <lineage>
        <taxon>Eukaryota</taxon>
        <taxon>Fungi</taxon>
        <taxon>Dikarya</taxon>
        <taxon>Basidiomycota</taxon>
        <taxon>Agaricomycotina</taxon>
        <taxon>Agaricomycetes</taxon>
        <taxon>Polyporales</taxon>
        <taxon>Sparassidaceae</taxon>
        <taxon>Sparassis</taxon>
    </lineage>
</organism>
<protein>
    <submittedName>
        <fullName evidence="2">Uncharacterized protein</fullName>
    </submittedName>
</protein>
<comment type="caution">
    <text evidence="2">The sequence shown here is derived from an EMBL/GenBank/DDBJ whole genome shotgun (WGS) entry which is preliminary data.</text>
</comment>
<dbReference type="Proteomes" id="UP000287166">
    <property type="component" value="Unassembled WGS sequence"/>
</dbReference>
<evidence type="ECO:0000313" key="2">
    <source>
        <dbReference type="EMBL" id="GBE85216.1"/>
    </source>
</evidence>
<name>A0A401GSM4_9APHY</name>
<feature type="compositionally biased region" description="Low complexity" evidence="1">
    <location>
        <begin position="46"/>
        <end position="66"/>
    </location>
</feature>
<proteinExistence type="predicted"/>
<dbReference type="InParanoid" id="A0A401GSM4"/>
<dbReference type="GeneID" id="38782133"/>
<dbReference type="EMBL" id="BFAD01000007">
    <property type="protein sequence ID" value="GBE85216.1"/>
    <property type="molecule type" value="Genomic_DNA"/>
</dbReference>
<keyword evidence="3" id="KW-1185">Reference proteome</keyword>
<dbReference type="RefSeq" id="XP_027616129.1">
    <property type="nucleotide sequence ID" value="XM_027760328.1"/>
</dbReference>
<sequence>MSSFMSSMVATMQILANTPMVPPLPKSDTSEVPMVDFPPPPRRNSVDSSRTSMDSVTSSDSESTPSFGKGTGEIP</sequence>
<evidence type="ECO:0000313" key="3">
    <source>
        <dbReference type="Proteomes" id="UP000287166"/>
    </source>
</evidence>
<gene>
    <name evidence="2" type="ORF">SCP_0704020</name>
</gene>
<accession>A0A401GSM4</accession>
<reference evidence="2 3" key="1">
    <citation type="journal article" date="2018" name="Sci. Rep.">
        <title>Genome sequence of the cauliflower mushroom Sparassis crispa (Hanabiratake) and its association with beneficial usage.</title>
        <authorList>
            <person name="Kiyama R."/>
            <person name="Furutani Y."/>
            <person name="Kawaguchi K."/>
            <person name="Nakanishi T."/>
        </authorList>
    </citation>
    <scope>NUCLEOTIDE SEQUENCE [LARGE SCALE GENOMIC DNA]</scope>
</reference>
<dbReference type="AlphaFoldDB" id="A0A401GSM4"/>